<evidence type="ECO:0000313" key="3">
    <source>
        <dbReference type="EMBL" id="ORX05919.1"/>
    </source>
</evidence>
<keyword evidence="1" id="KW-0812">Transmembrane</keyword>
<dbReference type="EMBL" id="LQPY01000012">
    <property type="protein sequence ID" value="ORX05919.1"/>
    <property type="molecule type" value="Genomic_DNA"/>
</dbReference>
<feature type="domain" description="DUF732" evidence="2">
    <location>
        <begin position="97"/>
        <end position="164"/>
    </location>
</feature>
<keyword evidence="1" id="KW-0472">Membrane</keyword>
<evidence type="ECO:0000256" key="1">
    <source>
        <dbReference type="SAM" id="Phobius"/>
    </source>
</evidence>
<dbReference type="Proteomes" id="UP000193710">
    <property type="component" value="Unassembled WGS sequence"/>
</dbReference>
<comment type="caution">
    <text evidence="3">The sequence shown here is derived from an EMBL/GenBank/DDBJ whole genome shotgun (WGS) entry which is preliminary data.</text>
</comment>
<dbReference type="InterPro" id="IPR007969">
    <property type="entry name" value="DUF732"/>
</dbReference>
<proteinExistence type="predicted"/>
<organism evidence="3 4">
    <name type="scientific">Mycobacterium triplex</name>
    <dbReference type="NCBI Taxonomy" id="47839"/>
    <lineage>
        <taxon>Bacteria</taxon>
        <taxon>Bacillati</taxon>
        <taxon>Actinomycetota</taxon>
        <taxon>Actinomycetes</taxon>
        <taxon>Mycobacteriales</taxon>
        <taxon>Mycobacteriaceae</taxon>
        <taxon>Mycobacterium</taxon>
        <taxon>Mycobacterium simiae complex</taxon>
    </lineage>
</organism>
<keyword evidence="4" id="KW-1185">Reference proteome</keyword>
<name>A0ABX3W748_9MYCO</name>
<evidence type="ECO:0000259" key="2">
    <source>
        <dbReference type="Pfam" id="PF05305"/>
    </source>
</evidence>
<sequence length="168" mass="17039">MAMHEDDLAGADGLTAAGETAAAPEEPHAYALEYPAEDYPPTAAAPLPDSRTVRARWALALAVLLSAAAAFIVAGAHGLRVLTAPAVTVTAPPADRDAEFLADLDRAGIPARTTGHGVLAGYFACGGLGMGKTEDDLTTTVFGPPIGGHLTPQFVAIAKAQFCPGGHL</sequence>
<dbReference type="Pfam" id="PF05305">
    <property type="entry name" value="DUF732"/>
    <property type="match status" value="1"/>
</dbReference>
<feature type="transmembrane region" description="Helical" evidence="1">
    <location>
        <begin position="57"/>
        <end position="79"/>
    </location>
</feature>
<evidence type="ECO:0000313" key="4">
    <source>
        <dbReference type="Proteomes" id="UP000193710"/>
    </source>
</evidence>
<reference evidence="3 4" key="1">
    <citation type="submission" date="2016-01" db="EMBL/GenBank/DDBJ databases">
        <title>The new phylogeny of the genus Mycobacterium.</title>
        <authorList>
            <person name="Tarcisio F."/>
            <person name="Conor M."/>
            <person name="Antonella G."/>
            <person name="Elisabetta G."/>
            <person name="Giulia F.S."/>
            <person name="Sara T."/>
            <person name="Anna F."/>
            <person name="Clotilde B."/>
            <person name="Roberto B."/>
            <person name="Veronica D.S."/>
            <person name="Fabio R."/>
            <person name="Monica P."/>
            <person name="Olivier J."/>
            <person name="Enrico T."/>
            <person name="Nicola S."/>
        </authorList>
    </citation>
    <scope>NUCLEOTIDE SEQUENCE [LARGE SCALE GENOMIC DNA]</scope>
    <source>
        <strain evidence="3 4">DSM 44626</strain>
    </source>
</reference>
<gene>
    <name evidence="3" type="ORF">AWC29_00065</name>
</gene>
<protein>
    <recommendedName>
        <fullName evidence="2">DUF732 domain-containing protein</fullName>
    </recommendedName>
</protein>
<accession>A0ABX3W748</accession>
<keyword evidence="1" id="KW-1133">Transmembrane helix</keyword>